<feature type="compositionally biased region" description="Low complexity" evidence="9">
    <location>
        <begin position="42"/>
        <end position="69"/>
    </location>
</feature>
<dbReference type="CDD" id="cd02180">
    <property type="entry name" value="GH16_fungal_KRE6_glucanase"/>
    <property type="match status" value="1"/>
</dbReference>
<feature type="compositionally biased region" description="Basic and acidic residues" evidence="9">
    <location>
        <begin position="94"/>
        <end position="107"/>
    </location>
</feature>
<dbReference type="GO" id="GO:0005789">
    <property type="term" value="C:endoplasmic reticulum membrane"/>
    <property type="evidence" value="ECO:0007669"/>
    <property type="project" value="TreeGrafter"/>
</dbReference>
<dbReference type="InterPro" id="IPR013320">
    <property type="entry name" value="ConA-like_dom_sf"/>
</dbReference>
<evidence type="ECO:0000313" key="13">
    <source>
        <dbReference type="Proteomes" id="UP000053611"/>
    </source>
</evidence>
<dbReference type="GO" id="GO:0005886">
    <property type="term" value="C:plasma membrane"/>
    <property type="evidence" value="ECO:0007669"/>
    <property type="project" value="TreeGrafter"/>
</dbReference>
<dbReference type="OrthoDB" id="412647at2759"/>
<evidence type="ECO:0000256" key="5">
    <source>
        <dbReference type="ARBA" id="ARBA00022989"/>
    </source>
</evidence>
<keyword evidence="5 10" id="KW-1133">Transmembrane helix</keyword>
<organism evidence="12 13">
    <name type="scientific">Cutaneotrichosporon oleaginosum</name>
    <dbReference type="NCBI Taxonomy" id="879819"/>
    <lineage>
        <taxon>Eukaryota</taxon>
        <taxon>Fungi</taxon>
        <taxon>Dikarya</taxon>
        <taxon>Basidiomycota</taxon>
        <taxon>Agaricomycotina</taxon>
        <taxon>Tremellomycetes</taxon>
        <taxon>Trichosporonales</taxon>
        <taxon>Trichosporonaceae</taxon>
        <taxon>Cutaneotrichosporon</taxon>
    </lineage>
</organism>
<dbReference type="AlphaFoldDB" id="A0A0J0XG19"/>
<keyword evidence="13" id="KW-1185">Reference proteome</keyword>
<sequence length="606" mass="66164">MSASGDHSALLPPGTGTRSPNLDYSQRSSRRYGPAASTDPVPSTASLLGGSAGSRLSSGSRLSAPRSTSTHGTRAGATSSASDGWGWNDPEADDYLHNPDPKRDRKNDRGGSIFTLRGIVNIGCLVLLLLCLITLFAGYPIITTYTERRQSNNGAFNLGGTNATGQVPLIAGFPSLIDPDTPMDVRSRVGYDGKAYELVFSDEFNKDGRTFWPGDDPFWTAVDIHYWPTVDLEWYHPSAITTENGHLKITMTQEPINDLQFKSGMLQSWNQMCFQWSYYFEISVSLPGNNRIGGFWPGVWTLGNLGRAGYGGTTDGLWPYTYTACDLGTLANQTWPAGSGEVTPPGAITTSDGDPLSYLPGQRLSSCTCKGEDHPGPNPSVGRGAPEVDVIEGQIDTRMRMGEMSQSAQVAPFDADYQFDNSSDAVTIWATDITKWNTYLGGVYQQAVSGLVYVDNGVYTGTSGLFNIYGVEVFADKNDESKGYVTWVSGNEKSWTMEAKATGPNPLSGVSQRPITQEPMYLIMNFGMSNGFQQVDLQNLQWPAHMLIDYVRVYQIPDYGYLGCDPEDHPTAEYINSHPEPYNNANITLWSQAGYSWPVSCPCDEN</sequence>
<dbReference type="EMBL" id="KQ087244">
    <property type="protein sequence ID" value="KLT40002.1"/>
    <property type="molecule type" value="Genomic_DNA"/>
</dbReference>
<dbReference type="PANTHER" id="PTHR31361:SF15">
    <property type="entry name" value="GH16 DOMAIN-CONTAINING PROTEIN"/>
    <property type="match status" value="1"/>
</dbReference>
<feature type="domain" description="GH16" evidence="11">
    <location>
        <begin position="189"/>
        <end position="559"/>
    </location>
</feature>
<keyword evidence="3 10" id="KW-0812">Transmembrane</keyword>
<dbReference type="STRING" id="879819.A0A0J0XG19"/>
<dbReference type="GO" id="GO:0031505">
    <property type="term" value="P:fungal-type cell wall organization"/>
    <property type="evidence" value="ECO:0007669"/>
    <property type="project" value="UniProtKB-ARBA"/>
</dbReference>
<dbReference type="Proteomes" id="UP000053611">
    <property type="component" value="Unassembled WGS sequence"/>
</dbReference>
<proteinExistence type="inferred from homology"/>
<dbReference type="GO" id="GO:0015926">
    <property type="term" value="F:glucosidase activity"/>
    <property type="evidence" value="ECO:0007669"/>
    <property type="project" value="TreeGrafter"/>
</dbReference>
<keyword evidence="6 10" id="KW-0472">Membrane</keyword>
<dbReference type="SUPFAM" id="SSF49899">
    <property type="entry name" value="Concanavalin A-like lectins/glucanases"/>
    <property type="match status" value="1"/>
</dbReference>
<dbReference type="Gene3D" id="2.60.120.200">
    <property type="match status" value="2"/>
</dbReference>
<comment type="subcellular location">
    <subcellularLocation>
        <location evidence="1">Membrane</location>
        <topology evidence="1">Single-pass type II membrane protein</topology>
    </subcellularLocation>
</comment>
<dbReference type="InterPro" id="IPR005629">
    <property type="entry name" value="Skn1/Kre6/Sbg1"/>
</dbReference>
<dbReference type="Pfam" id="PF03935">
    <property type="entry name" value="SKN1_KRE6_Sbg1"/>
    <property type="match status" value="1"/>
</dbReference>
<evidence type="ECO:0000256" key="1">
    <source>
        <dbReference type="ARBA" id="ARBA00004606"/>
    </source>
</evidence>
<evidence type="ECO:0000256" key="6">
    <source>
        <dbReference type="ARBA" id="ARBA00023136"/>
    </source>
</evidence>
<evidence type="ECO:0000256" key="10">
    <source>
        <dbReference type="SAM" id="Phobius"/>
    </source>
</evidence>
<feature type="transmembrane region" description="Helical" evidence="10">
    <location>
        <begin position="119"/>
        <end position="142"/>
    </location>
</feature>
<feature type="compositionally biased region" description="Polar residues" evidence="9">
    <location>
        <begin position="70"/>
        <end position="82"/>
    </location>
</feature>
<keyword evidence="7" id="KW-0325">Glycoprotein</keyword>
<keyword evidence="4" id="KW-0735">Signal-anchor</keyword>
<evidence type="ECO:0000256" key="4">
    <source>
        <dbReference type="ARBA" id="ARBA00022968"/>
    </source>
</evidence>
<comment type="similarity">
    <text evidence="2">Belongs to the SKN1/KRE6 family.</text>
</comment>
<evidence type="ECO:0000313" key="12">
    <source>
        <dbReference type="EMBL" id="KLT40002.1"/>
    </source>
</evidence>
<protein>
    <submittedName>
        <fullName evidence="12">Putative beta-glucan synthesis-associated protein SKN</fullName>
    </submittedName>
</protein>
<dbReference type="GO" id="GO:0006078">
    <property type="term" value="P:(1-&gt;6)-beta-D-glucan biosynthetic process"/>
    <property type="evidence" value="ECO:0007669"/>
    <property type="project" value="TreeGrafter"/>
</dbReference>
<dbReference type="RefSeq" id="XP_018276493.1">
    <property type="nucleotide sequence ID" value="XM_018420961.1"/>
</dbReference>
<dbReference type="GeneID" id="28981564"/>
<feature type="compositionally biased region" description="Polar residues" evidence="9">
    <location>
        <begin position="16"/>
        <end position="27"/>
    </location>
</feature>
<dbReference type="InterPro" id="IPR000757">
    <property type="entry name" value="Beta-glucanase-like"/>
</dbReference>
<dbReference type="FunFam" id="2.60.120.200:FF:000135">
    <property type="entry name" value="Related to KRE6-glucan synthase subunit"/>
    <property type="match status" value="1"/>
</dbReference>
<evidence type="ECO:0000256" key="2">
    <source>
        <dbReference type="ARBA" id="ARBA00010962"/>
    </source>
</evidence>
<dbReference type="PANTHER" id="PTHR31361">
    <property type="entry name" value="BETA-GLUCAN SYNTHESIS-ASSOCIATED PROTEIN KRE6-RELATED"/>
    <property type="match status" value="1"/>
</dbReference>
<accession>A0A0J0XG19</accession>
<evidence type="ECO:0000259" key="11">
    <source>
        <dbReference type="PROSITE" id="PS51762"/>
    </source>
</evidence>
<dbReference type="FunFam" id="2.60.120.200:FF:000140">
    <property type="entry name" value="Beta-glucan synthesis-associated protein"/>
    <property type="match status" value="1"/>
</dbReference>
<evidence type="ECO:0000256" key="8">
    <source>
        <dbReference type="ARBA" id="ARBA00023316"/>
    </source>
</evidence>
<evidence type="ECO:0000256" key="9">
    <source>
        <dbReference type="SAM" id="MobiDB-lite"/>
    </source>
</evidence>
<evidence type="ECO:0000256" key="3">
    <source>
        <dbReference type="ARBA" id="ARBA00022692"/>
    </source>
</evidence>
<gene>
    <name evidence="12" type="ORF">CC85DRAFT_264552</name>
</gene>
<keyword evidence="8" id="KW-0961">Cell wall biogenesis/degradation</keyword>
<feature type="region of interest" description="Disordered" evidence="9">
    <location>
        <begin position="1"/>
        <end position="107"/>
    </location>
</feature>
<name>A0A0J0XG19_9TREE</name>
<dbReference type="PROSITE" id="PS51762">
    <property type="entry name" value="GH16_2"/>
    <property type="match status" value="1"/>
</dbReference>
<reference evidence="12 13" key="1">
    <citation type="submission" date="2015-03" db="EMBL/GenBank/DDBJ databases">
        <title>Genomics and transcriptomics of the oil-accumulating basidiomycete yeast T. oleaginosus allow insights into substrate utilization and the diverse evolutionary trajectories of mating systems in fungi.</title>
        <authorList>
            <consortium name="DOE Joint Genome Institute"/>
            <person name="Kourist R."/>
            <person name="Kracht O."/>
            <person name="Bracharz F."/>
            <person name="Lipzen A."/>
            <person name="Nolan M."/>
            <person name="Ohm R."/>
            <person name="Grigoriev I."/>
            <person name="Sun S."/>
            <person name="Heitman J."/>
            <person name="Bruck T."/>
            <person name="Nowrousian M."/>
        </authorList>
    </citation>
    <scope>NUCLEOTIDE SEQUENCE [LARGE SCALE GENOMIC DNA]</scope>
    <source>
        <strain evidence="12 13">IBC0246</strain>
    </source>
</reference>
<evidence type="ECO:0000256" key="7">
    <source>
        <dbReference type="ARBA" id="ARBA00023180"/>
    </source>
</evidence>